<dbReference type="InterPro" id="IPR037241">
    <property type="entry name" value="E2F-DP_heterodim"/>
</dbReference>
<keyword evidence="4 6" id="KW-0804">Transcription</keyword>
<evidence type="ECO:0000256" key="1">
    <source>
        <dbReference type="ARBA" id="ARBA00010940"/>
    </source>
</evidence>
<dbReference type="SUPFAM" id="SSF46785">
    <property type="entry name" value="Winged helix' DNA-binding domain"/>
    <property type="match status" value="1"/>
</dbReference>
<keyword evidence="5" id="KW-0131">Cell cycle</keyword>
<dbReference type="SMART" id="SM01372">
    <property type="entry name" value="E2F_TDP"/>
    <property type="match status" value="1"/>
</dbReference>
<evidence type="ECO:0000256" key="4">
    <source>
        <dbReference type="ARBA" id="ARBA00023163"/>
    </source>
</evidence>
<evidence type="ECO:0000313" key="9">
    <source>
        <dbReference type="EMBL" id="CAB4296177.1"/>
    </source>
</evidence>
<dbReference type="GO" id="GO:0090575">
    <property type="term" value="C:RNA polymerase II transcription regulator complex"/>
    <property type="evidence" value="ECO:0007669"/>
    <property type="project" value="TreeGrafter"/>
</dbReference>
<dbReference type="InterPro" id="IPR015633">
    <property type="entry name" value="E2F"/>
</dbReference>
<comment type="similarity">
    <text evidence="1 6">Belongs to the E2F/DP family.</text>
</comment>
<evidence type="ECO:0000259" key="8">
    <source>
        <dbReference type="SMART" id="SM01372"/>
    </source>
</evidence>
<dbReference type="Pfam" id="PF16421">
    <property type="entry name" value="E2F_CC-MB"/>
    <property type="match status" value="1"/>
</dbReference>
<dbReference type="GO" id="GO:0046983">
    <property type="term" value="F:protein dimerization activity"/>
    <property type="evidence" value="ECO:0007669"/>
    <property type="project" value="InterPro"/>
</dbReference>
<keyword evidence="3 6" id="KW-0238">DNA-binding</keyword>
<gene>
    <name evidence="9" type="ORF">ORAREDHAP_LOCUS7725</name>
</gene>
<dbReference type="FunFam" id="1.10.10.10:FF:000008">
    <property type="entry name" value="E2F transcription factor 1"/>
    <property type="match status" value="1"/>
</dbReference>
<name>A0A6J5W8H0_PRUAR</name>
<keyword evidence="6" id="KW-0539">Nucleus</keyword>
<dbReference type="PANTHER" id="PTHR12081">
    <property type="entry name" value="TRANSCRIPTION FACTOR E2F"/>
    <property type="match status" value="1"/>
</dbReference>
<feature type="compositionally biased region" description="Polar residues" evidence="7">
    <location>
        <begin position="138"/>
        <end position="150"/>
    </location>
</feature>
<dbReference type="GO" id="GO:0000978">
    <property type="term" value="F:RNA polymerase II cis-regulatory region sequence-specific DNA binding"/>
    <property type="evidence" value="ECO:0007669"/>
    <property type="project" value="InterPro"/>
</dbReference>
<keyword evidence="10" id="KW-1185">Reference proteome</keyword>
<reference evidence="10" key="1">
    <citation type="journal article" date="2020" name="Genome Biol.">
        <title>Gamete binning: chromosome-level and haplotype-resolved genome assembly enabled by high-throughput single-cell sequencing of gamete genomes.</title>
        <authorList>
            <person name="Campoy J.A."/>
            <person name="Sun H."/>
            <person name="Goel M."/>
            <person name="Jiao W.-B."/>
            <person name="Folz-Donahue K."/>
            <person name="Wang N."/>
            <person name="Rubio M."/>
            <person name="Liu C."/>
            <person name="Kukat C."/>
            <person name="Ruiz D."/>
            <person name="Huettel B."/>
            <person name="Schneeberger K."/>
        </authorList>
    </citation>
    <scope>NUCLEOTIDE SEQUENCE [LARGE SCALE GENOMIC DNA]</scope>
    <source>
        <strain evidence="10">cv. Rojo Pasion</strain>
    </source>
</reference>
<evidence type="ECO:0000256" key="5">
    <source>
        <dbReference type="ARBA" id="ARBA00023306"/>
    </source>
</evidence>
<evidence type="ECO:0000256" key="6">
    <source>
        <dbReference type="RuleBase" id="RU003796"/>
    </source>
</evidence>
<dbReference type="InterPro" id="IPR036388">
    <property type="entry name" value="WH-like_DNA-bd_sf"/>
</dbReference>
<evidence type="ECO:0000313" key="10">
    <source>
        <dbReference type="Proteomes" id="UP000507245"/>
    </source>
</evidence>
<protein>
    <recommendedName>
        <fullName evidence="8">E2F/DP family winged-helix DNA-binding domain-containing protein</fullName>
    </recommendedName>
</protein>
<dbReference type="PANTHER" id="PTHR12081:SF51">
    <property type="entry name" value="TRANSCRIPTION FACTOR E2FC"/>
    <property type="match status" value="1"/>
</dbReference>
<dbReference type="CDD" id="cd14660">
    <property type="entry name" value="E2F_DD"/>
    <property type="match status" value="1"/>
</dbReference>
<feature type="region of interest" description="Disordered" evidence="7">
    <location>
        <begin position="360"/>
        <end position="395"/>
    </location>
</feature>
<sequence length="456" mass="51189">MEMEDPNRLLRPSQFEFQLLHSHSQTQNHQNHPSYLLPSLLSSQRLLPHSFPAFAPSIDSGHHRLSDSAFASHADAHSAFAKLALRPKKEIDDVAQIGGHEAAAGPSKVLHDPSLSIPQSCTGRKHNPKSKVPKHTKAGTQRSTADSHNGLNPAIGCRYDSSLGLLTKKFVSLIQEAKDRTLDLNKTAEVLEVQKRRIYDITNVLEGINLIEKTSKNHIRWKCYDGSTPGELDDQVSRIQNEVESLYAEECRLDDAIREKLERLRALEEDEKNKKFLFLTEEDILSLRCFQNQTLIAIKAPQASYIEVIDPDDEEDTCFPQNQFRMIVRSTIGPIHLYLLSKYQGQRENIAVKQAKSVGSSSWNSSDYSRVEDGGHSSYHQGNKKDSSEILSLPGSEASSGIQKIIPSHFNANDDYWFRSEPEVSLTDLWVKSIVAAGNLLQCTARMPFGWLPITI</sequence>
<dbReference type="Gene3D" id="1.10.10.10">
    <property type="entry name" value="Winged helix-like DNA-binding domain superfamily/Winged helix DNA-binding domain"/>
    <property type="match status" value="1"/>
</dbReference>
<dbReference type="OrthoDB" id="1743261at2759"/>
<accession>A0A6J5W8H0</accession>
<feature type="compositionally biased region" description="Basic residues" evidence="7">
    <location>
        <begin position="123"/>
        <end position="137"/>
    </location>
</feature>
<dbReference type="Proteomes" id="UP000507245">
    <property type="component" value="Unassembled WGS sequence"/>
</dbReference>
<dbReference type="SUPFAM" id="SSF144074">
    <property type="entry name" value="E2F-DP heterodimerization region"/>
    <property type="match status" value="1"/>
</dbReference>
<dbReference type="Pfam" id="PF02319">
    <property type="entry name" value="WHD_E2F_TDP"/>
    <property type="match status" value="1"/>
</dbReference>
<dbReference type="GO" id="GO:0000981">
    <property type="term" value="F:DNA-binding transcription factor activity, RNA polymerase II-specific"/>
    <property type="evidence" value="ECO:0007669"/>
    <property type="project" value="TreeGrafter"/>
</dbReference>
<dbReference type="Gene3D" id="6.10.250.540">
    <property type="match status" value="1"/>
</dbReference>
<comment type="subcellular location">
    <subcellularLocation>
        <location evidence="6">Nucleus</location>
    </subcellularLocation>
</comment>
<dbReference type="EMBL" id="CAEKKB010000001">
    <property type="protein sequence ID" value="CAB4296177.1"/>
    <property type="molecule type" value="Genomic_DNA"/>
</dbReference>
<feature type="region of interest" description="Disordered" evidence="7">
    <location>
        <begin position="102"/>
        <end position="151"/>
    </location>
</feature>
<dbReference type="InterPro" id="IPR036390">
    <property type="entry name" value="WH_DNA-bd_sf"/>
</dbReference>
<evidence type="ECO:0000256" key="2">
    <source>
        <dbReference type="ARBA" id="ARBA00023015"/>
    </source>
</evidence>
<evidence type="ECO:0000256" key="7">
    <source>
        <dbReference type="SAM" id="MobiDB-lite"/>
    </source>
</evidence>
<proteinExistence type="inferred from homology"/>
<dbReference type="InterPro" id="IPR032198">
    <property type="entry name" value="E2F_CC-MB"/>
</dbReference>
<dbReference type="InterPro" id="IPR003316">
    <property type="entry name" value="E2F_WHTH_DNA-bd_dom"/>
</dbReference>
<dbReference type="AlphaFoldDB" id="A0A6J5W8H0"/>
<organism evidence="9 10">
    <name type="scientific">Prunus armeniaca</name>
    <name type="common">Apricot</name>
    <name type="synonym">Armeniaca vulgaris</name>
    <dbReference type="NCBI Taxonomy" id="36596"/>
    <lineage>
        <taxon>Eukaryota</taxon>
        <taxon>Viridiplantae</taxon>
        <taxon>Streptophyta</taxon>
        <taxon>Embryophyta</taxon>
        <taxon>Tracheophyta</taxon>
        <taxon>Spermatophyta</taxon>
        <taxon>Magnoliopsida</taxon>
        <taxon>eudicotyledons</taxon>
        <taxon>Gunneridae</taxon>
        <taxon>Pentapetalae</taxon>
        <taxon>rosids</taxon>
        <taxon>fabids</taxon>
        <taxon>Rosales</taxon>
        <taxon>Rosaceae</taxon>
        <taxon>Amygdaloideae</taxon>
        <taxon>Amygdaleae</taxon>
        <taxon>Prunus</taxon>
    </lineage>
</organism>
<evidence type="ECO:0000256" key="3">
    <source>
        <dbReference type="ARBA" id="ARBA00023125"/>
    </source>
</evidence>
<keyword evidence="2 6" id="KW-0805">Transcription regulation</keyword>
<feature type="domain" description="E2F/DP family winged-helix DNA-binding" evidence="8">
    <location>
        <begin position="158"/>
        <end position="223"/>
    </location>
</feature>